<name>A0A964BVX1_9CYAN</name>
<comment type="caution">
    <text evidence="8">The sequence shown here is derived from an EMBL/GenBank/DDBJ whole genome shotgun (WGS) entry which is preliminary data.</text>
</comment>
<dbReference type="PANTHER" id="PTHR38107:SF3">
    <property type="entry name" value="LYSOZYME RRRD-RELATED"/>
    <property type="match status" value="1"/>
</dbReference>
<organism evidence="8 9">
    <name type="scientific">Waterburya agarophytonicola KI4</name>
    <dbReference type="NCBI Taxonomy" id="2874699"/>
    <lineage>
        <taxon>Bacteria</taxon>
        <taxon>Bacillati</taxon>
        <taxon>Cyanobacteriota</taxon>
        <taxon>Cyanophyceae</taxon>
        <taxon>Pleurocapsales</taxon>
        <taxon>Hyellaceae</taxon>
        <taxon>Waterburya</taxon>
        <taxon>Waterburya agarophytonicola</taxon>
    </lineage>
</organism>
<dbReference type="Pfam" id="PF00959">
    <property type="entry name" value="Phage_lysozyme"/>
    <property type="match status" value="1"/>
</dbReference>
<gene>
    <name evidence="8" type="ORF">I4641_23255</name>
</gene>
<dbReference type="GO" id="GO:0009253">
    <property type="term" value="P:peptidoglycan catabolic process"/>
    <property type="evidence" value="ECO:0007669"/>
    <property type="project" value="InterPro"/>
</dbReference>
<dbReference type="CDD" id="cd00737">
    <property type="entry name" value="lyz_endolysin_autolysin"/>
    <property type="match status" value="1"/>
</dbReference>
<dbReference type="GO" id="GO:0031640">
    <property type="term" value="P:killing of cells of another organism"/>
    <property type="evidence" value="ECO:0007669"/>
    <property type="project" value="UniProtKB-KW"/>
</dbReference>
<evidence type="ECO:0000256" key="6">
    <source>
        <dbReference type="ARBA" id="ARBA00023295"/>
    </source>
</evidence>
<keyword evidence="2 7" id="KW-0929">Antimicrobial</keyword>
<sequence length="224" mass="24919">MFFKSDSINKLFLSSLTLLLSSNSFLLSIDSSHASQLNQQNKQLKTDRTTANNIKHIIASNKVNPSNHKVLASTLSLIKQHEGFRAYAYIDTSGLPVIGYGQSRINGKKVRMGQYITQAQADATLEREIYHIQSLILANVRVELTPHQLGALTSLVYNAGMKLIKQSTLSRKLNAGDYQGAAREFPRWNKANQGGRLVALPGLTKRRIAEQNMFLTPYISISSQ</sequence>
<keyword evidence="3 7" id="KW-0081">Bacteriolytic enzyme</keyword>
<accession>A0A964BVX1</accession>
<keyword evidence="4 7" id="KW-0378">Hydrolase</keyword>
<dbReference type="Proteomes" id="UP000729733">
    <property type="component" value="Unassembled WGS sequence"/>
</dbReference>
<evidence type="ECO:0000313" key="9">
    <source>
        <dbReference type="Proteomes" id="UP000729733"/>
    </source>
</evidence>
<dbReference type="GO" id="GO:0003796">
    <property type="term" value="F:lysozyme activity"/>
    <property type="evidence" value="ECO:0007669"/>
    <property type="project" value="UniProtKB-EC"/>
</dbReference>
<reference evidence="8" key="1">
    <citation type="journal article" date="2021" name="Antonie Van Leeuwenhoek">
        <title>Draft genome and description of Waterburya agarophytonicola gen. nov. sp. nov. (Pleurocapsales, Cyanobacteria): a seaweed symbiont.</title>
        <authorList>
            <person name="Bonthond G."/>
            <person name="Shalygin S."/>
            <person name="Bayer T."/>
            <person name="Weinberger F."/>
        </authorList>
    </citation>
    <scope>NUCLEOTIDE SEQUENCE</scope>
    <source>
        <strain evidence="8">KI4</strain>
    </source>
</reference>
<dbReference type="InterPro" id="IPR023346">
    <property type="entry name" value="Lysozyme-like_dom_sf"/>
</dbReference>
<dbReference type="InterPro" id="IPR023347">
    <property type="entry name" value="Lysozyme_dom_sf"/>
</dbReference>
<dbReference type="HAMAP" id="MF_04110">
    <property type="entry name" value="ENDOLYSIN_T4"/>
    <property type="match status" value="1"/>
</dbReference>
<evidence type="ECO:0000256" key="3">
    <source>
        <dbReference type="ARBA" id="ARBA00022638"/>
    </source>
</evidence>
<dbReference type="InterPro" id="IPR033907">
    <property type="entry name" value="Endolysin_autolysin"/>
</dbReference>
<evidence type="ECO:0000256" key="7">
    <source>
        <dbReference type="RuleBase" id="RU003788"/>
    </source>
</evidence>
<dbReference type="GO" id="GO:0042742">
    <property type="term" value="P:defense response to bacterium"/>
    <property type="evidence" value="ECO:0007669"/>
    <property type="project" value="UniProtKB-KW"/>
</dbReference>
<dbReference type="SUPFAM" id="SSF53955">
    <property type="entry name" value="Lysozyme-like"/>
    <property type="match status" value="1"/>
</dbReference>
<evidence type="ECO:0000313" key="8">
    <source>
        <dbReference type="EMBL" id="MCC0179859.1"/>
    </source>
</evidence>
<dbReference type="PANTHER" id="PTHR38107">
    <property type="match status" value="1"/>
</dbReference>
<dbReference type="InterPro" id="IPR034690">
    <property type="entry name" value="Endolysin_T4_type"/>
</dbReference>
<dbReference type="InterPro" id="IPR051018">
    <property type="entry name" value="Bacteriophage_GH24"/>
</dbReference>
<dbReference type="GO" id="GO:0016998">
    <property type="term" value="P:cell wall macromolecule catabolic process"/>
    <property type="evidence" value="ECO:0007669"/>
    <property type="project" value="InterPro"/>
</dbReference>
<protein>
    <recommendedName>
        <fullName evidence="7">Lysozyme</fullName>
        <ecNumber evidence="7">3.2.1.17</ecNumber>
    </recommendedName>
</protein>
<evidence type="ECO:0000256" key="1">
    <source>
        <dbReference type="ARBA" id="ARBA00000632"/>
    </source>
</evidence>
<comment type="similarity">
    <text evidence="7">Belongs to the glycosyl hydrolase 24 family.</text>
</comment>
<keyword evidence="9" id="KW-1185">Reference proteome</keyword>
<comment type="catalytic activity">
    <reaction evidence="1 7">
        <text>Hydrolysis of (1-&gt;4)-beta-linkages between N-acetylmuramic acid and N-acetyl-D-glucosamine residues in a peptidoglycan and between N-acetyl-D-glucosamine residues in chitodextrins.</text>
        <dbReference type="EC" id="3.2.1.17"/>
    </reaction>
</comment>
<dbReference type="InterPro" id="IPR002196">
    <property type="entry name" value="Glyco_hydro_24"/>
</dbReference>
<dbReference type="EMBL" id="JADWDC010000125">
    <property type="protein sequence ID" value="MCC0179859.1"/>
    <property type="molecule type" value="Genomic_DNA"/>
</dbReference>
<evidence type="ECO:0000256" key="5">
    <source>
        <dbReference type="ARBA" id="ARBA00023200"/>
    </source>
</evidence>
<dbReference type="Gene3D" id="1.10.530.40">
    <property type="match status" value="1"/>
</dbReference>
<proteinExistence type="inferred from homology"/>
<evidence type="ECO:0000256" key="2">
    <source>
        <dbReference type="ARBA" id="ARBA00022529"/>
    </source>
</evidence>
<dbReference type="EC" id="3.2.1.17" evidence="7"/>
<dbReference type="AlphaFoldDB" id="A0A964BVX1"/>
<keyword evidence="6 7" id="KW-0326">Glycosidase</keyword>
<keyword evidence="5" id="KW-1035">Host cytoplasm</keyword>
<evidence type="ECO:0000256" key="4">
    <source>
        <dbReference type="ARBA" id="ARBA00022801"/>
    </source>
</evidence>